<evidence type="ECO:0000313" key="7">
    <source>
        <dbReference type="Proteomes" id="UP000319663"/>
    </source>
</evidence>
<dbReference type="PANTHER" id="PTHR22812">
    <property type="entry name" value="CHROMOBOX PROTEIN"/>
    <property type="match status" value="1"/>
</dbReference>
<dbReference type="Proteomes" id="UP000319663">
    <property type="component" value="Unassembled WGS sequence"/>
</dbReference>
<dbReference type="EMBL" id="VIFY01000031">
    <property type="protein sequence ID" value="TQB74454.1"/>
    <property type="molecule type" value="Genomic_DNA"/>
</dbReference>
<dbReference type="PROSITE" id="PS50013">
    <property type="entry name" value="CHROMO_2"/>
    <property type="match status" value="1"/>
</dbReference>
<reference evidence="6 7" key="1">
    <citation type="submission" date="2019-06" db="EMBL/GenBank/DDBJ databases">
        <title>Wine fermentation using esterase from Monascus purpureus.</title>
        <authorList>
            <person name="Geng C."/>
            <person name="Zhang Y."/>
        </authorList>
    </citation>
    <scope>NUCLEOTIDE SEQUENCE [LARGE SCALE GENOMIC DNA]</scope>
    <source>
        <strain evidence="6">HQ1</strain>
    </source>
</reference>
<dbReference type="OrthoDB" id="433924at2759"/>
<name>A0A507R1L7_MONPU</name>
<evidence type="ECO:0000256" key="2">
    <source>
        <dbReference type="ARBA" id="ARBA00011353"/>
    </source>
</evidence>
<dbReference type="InterPro" id="IPR051219">
    <property type="entry name" value="Heterochromatin_chromo-domain"/>
</dbReference>
<keyword evidence="7" id="KW-1185">Reference proteome</keyword>
<dbReference type="GO" id="GO:0006338">
    <property type="term" value="P:chromatin remodeling"/>
    <property type="evidence" value="ECO:0007669"/>
    <property type="project" value="UniProtKB-ARBA"/>
</dbReference>
<dbReference type="Gene3D" id="2.40.50.40">
    <property type="match status" value="2"/>
</dbReference>
<feature type="compositionally biased region" description="Acidic residues" evidence="4">
    <location>
        <begin position="83"/>
        <end position="95"/>
    </location>
</feature>
<dbReference type="SMART" id="SM00300">
    <property type="entry name" value="ChSh"/>
    <property type="match status" value="1"/>
</dbReference>
<sequence length="228" mass="26275">MPPQVEDVSDEESTGSSIPFEDPKRKDIGGNNDDDDNDDKDEDEDEDEDEQDEDVYVVEKILGHEFAKNGKLLLHVKWKGYDNPEDETMEPEDNLLEGAKDLLDEYYRLQGGRPEPPAPKKRKSIGDAKATPQKTEQKRRRKSRASEESKPADGKEQDVPDWVPKTKSWENEVVTVDTILREPETGMLFAYLHWKNGKKSKVSIETCYEKCPLKMLKFYEQHLVFKDG</sequence>
<feature type="compositionally biased region" description="Basic and acidic residues" evidence="4">
    <location>
        <begin position="98"/>
        <end position="107"/>
    </location>
</feature>
<keyword evidence="3" id="KW-0539">Nucleus</keyword>
<organism evidence="6 7">
    <name type="scientific">Monascus purpureus</name>
    <name type="common">Red mold</name>
    <name type="synonym">Monascus anka</name>
    <dbReference type="NCBI Taxonomy" id="5098"/>
    <lineage>
        <taxon>Eukaryota</taxon>
        <taxon>Fungi</taxon>
        <taxon>Dikarya</taxon>
        <taxon>Ascomycota</taxon>
        <taxon>Pezizomycotina</taxon>
        <taxon>Eurotiomycetes</taxon>
        <taxon>Eurotiomycetidae</taxon>
        <taxon>Eurotiales</taxon>
        <taxon>Aspergillaceae</taxon>
        <taxon>Monascus</taxon>
    </lineage>
</organism>
<evidence type="ECO:0000313" key="6">
    <source>
        <dbReference type="EMBL" id="TQB74454.1"/>
    </source>
</evidence>
<feature type="compositionally biased region" description="Acidic residues" evidence="4">
    <location>
        <begin position="32"/>
        <end position="55"/>
    </location>
</feature>
<comment type="caution">
    <text evidence="6">The sequence shown here is derived from an EMBL/GenBank/DDBJ whole genome shotgun (WGS) entry which is preliminary data.</text>
</comment>
<dbReference type="Pfam" id="PF00385">
    <property type="entry name" value="Chromo"/>
    <property type="match status" value="1"/>
</dbReference>
<protein>
    <recommendedName>
        <fullName evidence="5">Chromo domain-containing protein</fullName>
    </recommendedName>
</protein>
<evidence type="ECO:0000256" key="1">
    <source>
        <dbReference type="ARBA" id="ARBA00004123"/>
    </source>
</evidence>
<gene>
    <name evidence="6" type="ORF">MPDQ_004755</name>
</gene>
<dbReference type="CDD" id="cd00024">
    <property type="entry name" value="CD_CSD"/>
    <property type="match status" value="1"/>
</dbReference>
<comment type="subunit">
    <text evidence="2">Component of the NuA4 histone acetyltransferase complex.</text>
</comment>
<dbReference type="GO" id="GO:0005634">
    <property type="term" value="C:nucleus"/>
    <property type="evidence" value="ECO:0007669"/>
    <property type="project" value="UniProtKB-SubCell"/>
</dbReference>
<dbReference type="STRING" id="5098.A0A507R1L7"/>
<dbReference type="InterPro" id="IPR023780">
    <property type="entry name" value="Chromo_domain"/>
</dbReference>
<dbReference type="AlphaFoldDB" id="A0A507R1L7"/>
<dbReference type="SUPFAM" id="SSF54160">
    <property type="entry name" value="Chromo domain-like"/>
    <property type="match status" value="2"/>
</dbReference>
<dbReference type="SMART" id="SM00298">
    <property type="entry name" value="CHROMO"/>
    <property type="match status" value="1"/>
</dbReference>
<feature type="region of interest" description="Disordered" evidence="4">
    <location>
        <begin position="82"/>
        <end position="164"/>
    </location>
</feature>
<feature type="domain" description="Chromo" evidence="5">
    <location>
        <begin position="56"/>
        <end position="118"/>
    </location>
</feature>
<feature type="compositionally biased region" description="Basic and acidic residues" evidence="4">
    <location>
        <begin position="144"/>
        <end position="158"/>
    </location>
</feature>
<dbReference type="InterPro" id="IPR008251">
    <property type="entry name" value="Chromo_shadow_dom"/>
</dbReference>
<dbReference type="InterPro" id="IPR000953">
    <property type="entry name" value="Chromo/chromo_shadow_dom"/>
</dbReference>
<dbReference type="InterPro" id="IPR016197">
    <property type="entry name" value="Chromo-like_dom_sf"/>
</dbReference>
<evidence type="ECO:0000256" key="3">
    <source>
        <dbReference type="ARBA" id="ARBA00023242"/>
    </source>
</evidence>
<feature type="region of interest" description="Disordered" evidence="4">
    <location>
        <begin position="1"/>
        <end position="55"/>
    </location>
</feature>
<comment type="subcellular location">
    <subcellularLocation>
        <location evidence="1">Nucleus</location>
    </subcellularLocation>
</comment>
<evidence type="ECO:0000259" key="5">
    <source>
        <dbReference type="PROSITE" id="PS50013"/>
    </source>
</evidence>
<proteinExistence type="predicted"/>
<evidence type="ECO:0000256" key="4">
    <source>
        <dbReference type="SAM" id="MobiDB-lite"/>
    </source>
</evidence>
<accession>A0A507R1L7</accession>
<dbReference type="Pfam" id="PF01393">
    <property type="entry name" value="Chromo_shadow"/>
    <property type="match status" value="1"/>
</dbReference>